<dbReference type="SUPFAM" id="SSF52540">
    <property type="entry name" value="P-loop containing nucleoside triphosphate hydrolases"/>
    <property type="match status" value="1"/>
</dbReference>
<reference evidence="2 3" key="1">
    <citation type="submission" date="2018-01" db="EMBL/GenBank/DDBJ databases">
        <authorList>
            <person name="Gaut B.S."/>
            <person name="Morton B.R."/>
            <person name="Clegg M.T."/>
            <person name="Duvall M.R."/>
        </authorList>
    </citation>
    <scope>NUCLEOTIDE SEQUENCE [LARGE SCALE GENOMIC DNA]</scope>
    <source>
        <strain evidence="2">Cupriavidus taiwanensis cmp 52</strain>
    </source>
</reference>
<protein>
    <recommendedName>
        <fullName evidence="1">AAA+ ATPase domain-containing protein</fullName>
    </recommendedName>
</protein>
<feature type="domain" description="AAA+ ATPase" evidence="1">
    <location>
        <begin position="51"/>
        <end position="237"/>
    </location>
</feature>
<dbReference type="AlphaFoldDB" id="A0A375J5S4"/>
<evidence type="ECO:0000313" key="2">
    <source>
        <dbReference type="EMBL" id="SPR99313.1"/>
    </source>
</evidence>
<accession>A0A375J5S4</accession>
<sequence>MNAENKLMRDVLGKAERIQPAGPVRGGVMLNCAADVVPEAISWLWPEWLPAGKYTVLAGSPGTGKTTIALAMAGIVSTGGVWPDGARMEAPGRVLMWSGEDNPADTLVPRLMAAGANLKNIYFVDKVADDSGEIEPFDPANEDHAYHLSDRLAKMGGADLLIIDPIVSAVSGDAHRANDVRRDLQKLVDLAASHRCALLGITHFSKGTKGASPSERVIGSQAFVALARMVLVAGKDEAAERRIMARAKTNIWKDDGGIVYGIEQVEACIGITASRIAWGELIEGSAREILNDVEQTDDEERTTLDDAEEFLAGLLSDGPMRAKEIKADADGAGFAWRTMQRASSRLGVEKRKLGVKEGWVWAIPKAPTHEGATKATALYTLAPSE</sequence>
<dbReference type="InterPro" id="IPR003593">
    <property type="entry name" value="AAA+_ATPase"/>
</dbReference>
<dbReference type="Proteomes" id="UP000256805">
    <property type="component" value="Unassembled WGS sequence"/>
</dbReference>
<dbReference type="EMBL" id="OVTA01000030">
    <property type="protein sequence ID" value="SPR99313.1"/>
    <property type="molecule type" value="Genomic_DNA"/>
</dbReference>
<dbReference type="Gene3D" id="3.40.50.300">
    <property type="entry name" value="P-loop containing nucleotide triphosphate hydrolases"/>
    <property type="match status" value="1"/>
</dbReference>
<proteinExistence type="predicted"/>
<dbReference type="Pfam" id="PF13481">
    <property type="entry name" value="AAA_25"/>
    <property type="match status" value="1"/>
</dbReference>
<evidence type="ECO:0000259" key="1">
    <source>
        <dbReference type="SMART" id="SM00382"/>
    </source>
</evidence>
<dbReference type="InterPro" id="IPR027417">
    <property type="entry name" value="P-loop_NTPase"/>
</dbReference>
<gene>
    <name evidence="2" type="ORF">CBM2634_A80245</name>
</gene>
<dbReference type="RefSeq" id="WP_258874493.1">
    <property type="nucleotide sequence ID" value="NZ_LS483233.1"/>
</dbReference>
<evidence type="ECO:0000313" key="3">
    <source>
        <dbReference type="Proteomes" id="UP000256805"/>
    </source>
</evidence>
<name>A0A375J5S4_9BURK</name>
<dbReference type="SMART" id="SM00382">
    <property type="entry name" value="AAA"/>
    <property type="match status" value="1"/>
</dbReference>
<organism evidence="2 3">
    <name type="scientific">Cupriavidus taiwanensis</name>
    <dbReference type="NCBI Taxonomy" id="164546"/>
    <lineage>
        <taxon>Bacteria</taxon>
        <taxon>Pseudomonadati</taxon>
        <taxon>Pseudomonadota</taxon>
        <taxon>Betaproteobacteria</taxon>
        <taxon>Burkholderiales</taxon>
        <taxon>Burkholderiaceae</taxon>
        <taxon>Cupriavidus</taxon>
    </lineage>
</organism>